<evidence type="ECO:0000256" key="6">
    <source>
        <dbReference type="SAM" id="SignalP"/>
    </source>
</evidence>
<sequence>MSSITTVVFFYLCCAFSFVSNAQEEISRSQFPSGFFFGAATSSYQIEGAVLEDGRGLNNWDAFSHTQGKIFNGDNADVADDHYHRYEEDIELMHTLGINAYRLSISWTRILPRGRFGDVNSNGIMFYNKLIDNLLLRGIEPFVTISHHDIPLELEDRYQSWLSPLIQDDFVYYADICFKSFGDRVKYWITINEPNLFVRNAYKMGIYPPGRCSAPFGNCSSGDSETEPIVATHNMIISHAKAATIYKKHYQAQQGGYIGILPHASAFLPISDDEADREAANRAMAFSIPWIFDPLLHGDYPPEMRLCLGDRLPKFSHEERNMMKDSLDYIAINHYATFYAKDCMHSTSESGCHAIEGFMLTLSENNGVLIGERARHPQPTGTTPVLIQEVRIKTLAHLFCLSRIRAVLYVRRPLSVSISAKELTTAFPSFFVVPYGLEKIIEYLKERYNNIRPMFVLENGMAQADEPVEKHNELLQDIKRVNYHKSYLASLLRAMRNGADVRGYFVWSLIDNFEWTSGYKLRFGLYYVDYLTLKRTPKASAKWYKDFLTNGTHAEQAAIKTSTSKNQDVTATVLKEE</sequence>
<dbReference type="AlphaFoldDB" id="A0A835GWG8"/>
<feature type="chain" id="PRO_5032546906" description="Beta-glucosidase 18-like" evidence="6">
    <location>
        <begin position="23"/>
        <end position="577"/>
    </location>
</feature>
<evidence type="ECO:0000256" key="4">
    <source>
        <dbReference type="RuleBase" id="RU003690"/>
    </source>
</evidence>
<evidence type="ECO:0000256" key="5">
    <source>
        <dbReference type="RuleBase" id="RU004468"/>
    </source>
</evidence>
<dbReference type="EMBL" id="JADFTS010000009">
    <property type="protein sequence ID" value="KAF9587417.1"/>
    <property type="molecule type" value="Genomic_DNA"/>
</dbReference>
<reference evidence="7 8" key="1">
    <citation type="submission" date="2020-10" db="EMBL/GenBank/DDBJ databases">
        <title>The Coptis chinensis genome and diversification of protoberbering-type alkaloids.</title>
        <authorList>
            <person name="Wang B."/>
            <person name="Shu S."/>
            <person name="Song C."/>
            <person name="Liu Y."/>
        </authorList>
    </citation>
    <scope>NUCLEOTIDE SEQUENCE [LARGE SCALE GENOMIC DNA]</scope>
    <source>
        <strain evidence="7">HL-2020</strain>
        <tissue evidence="7">Leaf</tissue>
    </source>
</reference>
<keyword evidence="8" id="KW-1185">Reference proteome</keyword>
<dbReference type="PANTHER" id="PTHR10353:SF175">
    <property type="entry name" value="BETA-GLUCOSIDASE 18-LIKE ISOFORM X1"/>
    <property type="match status" value="1"/>
</dbReference>
<organism evidence="7 8">
    <name type="scientific">Coptis chinensis</name>
    <dbReference type="NCBI Taxonomy" id="261450"/>
    <lineage>
        <taxon>Eukaryota</taxon>
        <taxon>Viridiplantae</taxon>
        <taxon>Streptophyta</taxon>
        <taxon>Embryophyta</taxon>
        <taxon>Tracheophyta</taxon>
        <taxon>Spermatophyta</taxon>
        <taxon>Magnoliopsida</taxon>
        <taxon>Ranunculales</taxon>
        <taxon>Ranunculaceae</taxon>
        <taxon>Coptidoideae</taxon>
        <taxon>Coptis</taxon>
    </lineage>
</organism>
<dbReference type="SUPFAM" id="SSF51445">
    <property type="entry name" value="(Trans)glycosidases"/>
    <property type="match status" value="1"/>
</dbReference>
<proteinExistence type="inferred from homology"/>
<comment type="caution">
    <text evidence="7">The sequence shown here is derived from an EMBL/GenBank/DDBJ whole genome shotgun (WGS) entry which is preliminary data.</text>
</comment>
<keyword evidence="5" id="KW-0326">Glycosidase</keyword>
<dbReference type="Proteomes" id="UP000631114">
    <property type="component" value="Unassembled WGS sequence"/>
</dbReference>
<evidence type="ECO:0008006" key="9">
    <source>
        <dbReference type="Google" id="ProtNLM"/>
    </source>
</evidence>
<protein>
    <recommendedName>
        <fullName evidence="9">Beta-glucosidase 18-like</fullName>
    </recommendedName>
</protein>
<dbReference type="PANTHER" id="PTHR10353">
    <property type="entry name" value="GLYCOSYL HYDROLASE"/>
    <property type="match status" value="1"/>
</dbReference>
<dbReference type="InterPro" id="IPR033132">
    <property type="entry name" value="GH_1_N_CS"/>
</dbReference>
<name>A0A835GWG8_9MAGN</name>
<keyword evidence="6" id="KW-0732">Signal</keyword>
<dbReference type="PROSITE" id="PS00653">
    <property type="entry name" value="GLYCOSYL_HYDROL_F1_2"/>
    <property type="match status" value="1"/>
</dbReference>
<comment type="similarity">
    <text evidence="1 4">Belongs to the glycosyl hydrolase 1 family.</text>
</comment>
<dbReference type="InterPro" id="IPR018120">
    <property type="entry name" value="Glyco_hydro_1_AS"/>
</dbReference>
<feature type="active site" description="Nucleophile" evidence="3">
    <location>
        <position position="458"/>
    </location>
</feature>
<accession>A0A835GWG8</accession>
<feature type="signal peptide" evidence="6">
    <location>
        <begin position="1"/>
        <end position="22"/>
    </location>
</feature>
<evidence type="ECO:0000256" key="1">
    <source>
        <dbReference type="ARBA" id="ARBA00010838"/>
    </source>
</evidence>
<dbReference type="InterPro" id="IPR001360">
    <property type="entry name" value="Glyco_hydro_1"/>
</dbReference>
<evidence type="ECO:0000256" key="3">
    <source>
        <dbReference type="PROSITE-ProRule" id="PRU10055"/>
    </source>
</evidence>
<keyword evidence="2 5" id="KW-0378">Hydrolase</keyword>
<dbReference type="Gene3D" id="3.20.20.80">
    <property type="entry name" value="Glycosidases"/>
    <property type="match status" value="2"/>
</dbReference>
<dbReference type="GO" id="GO:0005975">
    <property type="term" value="P:carbohydrate metabolic process"/>
    <property type="evidence" value="ECO:0007669"/>
    <property type="project" value="InterPro"/>
</dbReference>
<gene>
    <name evidence="7" type="ORF">IFM89_002146</name>
</gene>
<dbReference type="InterPro" id="IPR017853">
    <property type="entry name" value="GH"/>
</dbReference>
<dbReference type="GO" id="GO:0008422">
    <property type="term" value="F:beta-glucosidase activity"/>
    <property type="evidence" value="ECO:0007669"/>
    <property type="project" value="TreeGrafter"/>
</dbReference>
<dbReference type="PROSITE" id="PS00572">
    <property type="entry name" value="GLYCOSYL_HYDROL_F1_1"/>
    <property type="match status" value="1"/>
</dbReference>
<dbReference type="OrthoDB" id="65569at2759"/>
<evidence type="ECO:0000313" key="7">
    <source>
        <dbReference type="EMBL" id="KAF9587417.1"/>
    </source>
</evidence>
<evidence type="ECO:0000313" key="8">
    <source>
        <dbReference type="Proteomes" id="UP000631114"/>
    </source>
</evidence>
<dbReference type="PRINTS" id="PR00131">
    <property type="entry name" value="GLHYDRLASE1"/>
</dbReference>
<evidence type="ECO:0000256" key="2">
    <source>
        <dbReference type="ARBA" id="ARBA00022801"/>
    </source>
</evidence>
<dbReference type="Pfam" id="PF00232">
    <property type="entry name" value="Glyco_hydro_1"/>
    <property type="match status" value="1"/>
</dbReference>
<dbReference type="FunFam" id="3.20.20.80:FF:000020">
    <property type="entry name" value="Beta-glucosidase 12"/>
    <property type="match status" value="1"/>
</dbReference>